<dbReference type="EMBL" id="PP179325">
    <property type="protein sequence ID" value="XAI70607.1"/>
    <property type="molecule type" value="Genomic_DNA"/>
</dbReference>
<reference evidence="1" key="1">
    <citation type="journal article" date="2024" name="J. Gen. Virol.">
        <title>Novel phages of Pseudomonas syringae unveil numerous potential auxiliary metabolic genes.</title>
        <authorList>
            <person name="Feltin C."/>
            <person name="Garneau J.R."/>
            <person name="Morris C.E."/>
            <person name="Berard A."/>
            <person name="Torres-Barcelo C."/>
        </authorList>
    </citation>
    <scope>NUCLEOTIDE SEQUENCE</scope>
</reference>
<protein>
    <recommendedName>
        <fullName evidence="2">Tail fiber protein</fullName>
    </recommendedName>
</protein>
<name>A0AAU6W1W8_9VIRU</name>
<evidence type="ECO:0000313" key="1">
    <source>
        <dbReference type="EMBL" id="XAI70607.1"/>
    </source>
</evidence>
<proteinExistence type="predicted"/>
<evidence type="ECO:0008006" key="2">
    <source>
        <dbReference type="Google" id="ProtNLM"/>
    </source>
</evidence>
<accession>A0AAU6W1W8</accession>
<gene>
    <name evidence="1" type="ORF">Touem01_00078</name>
</gene>
<sequence length="208" mass="21752">MSVQIDVDVVSFLGSSSRIFLGGDGGIVIQAADDATGSSGVLTINTDGSLGTTIEPIPAVHANKVTVNLAPQNPTDAVNKAALDAALSKVSTPAPVAEDDTGWVPLNLINGWMNYGSSGVQVQAPAAYRRIGKRVTLRGAIKNPGLSGYNNSNFARLPTGLYPGRQIQMILNNVDKPCPVKVQTDGFLYLVGVDATWLALDSVSFLID</sequence>
<organism evidence="1">
    <name type="scientific">Pseudomonas phage Touem01</name>
    <dbReference type="NCBI Taxonomy" id="3138548"/>
    <lineage>
        <taxon>Viruses</taxon>
    </lineage>
</organism>